<protein>
    <submittedName>
        <fullName evidence="1">3-isopropylmalate dehydratase</fullName>
    </submittedName>
</protein>
<dbReference type="PANTHER" id="PTHR35610">
    <property type="entry name" value="3-ISOPROPYLMALATE DEHYDRATASE-RELATED"/>
    <property type="match status" value="1"/>
</dbReference>
<accession>A0A0N8KQG9</accession>
<evidence type="ECO:0000313" key="1">
    <source>
        <dbReference type="EMBL" id="KPQ42106.1"/>
    </source>
</evidence>
<comment type="caution">
    <text evidence="1">The sequence shown here is derived from an EMBL/GenBank/DDBJ whole genome shotgun (WGS) entry which is preliminary data.</text>
</comment>
<dbReference type="InterPro" id="IPR019151">
    <property type="entry name" value="Proteasome_assmbl_chaperone_2"/>
</dbReference>
<dbReference type="Proteomes" id="UP000050360">
    <property type="component" value="Unassembled WGS sequence"/>
</dbReference>
<gene>
    <name evidence="1" type="ORF">MPEBLZ_03338</name>
</gene>
<sequence length="249" mass="27923">MEIRFHKKPEMDKPRMLVGLPGMGMVAKNTIDYIMDCLKPEFFADIHVPYLSPSVACFDKGLVIPMDRDISPFKFYYSKEKNIILFSGEMQFGHAAKDNELAEKIVEAAKLMDVEIIYTVIATHIKNYVEDPEVSGVATSSELLALLESKGIKISDGRLQISGVNGVVIESALRNGIKGISLLSQTAFPEALDIKACYAGIKKVSKLMEIDIDLSKIEMEVKKFDDSLKRHLKEINEKRKKDDDLSYIG</sequence>
<proteinExistence type="predicted"/>
<reference evidence="1 2" key="1">
    <citation type="submission" date="2015-09" db="EMBL/GenBank/DDBJ databases">
        <title>A metagenomics-based metabolic model of nitrate-dependent anaerobic oxidation of methane by Methanoperedens-like archaea.</title>
        <authorList>
            <person name="Arshad A."/>
            <person name="Speth D.R."/>
            <person name="De Graaf R.M."/>
            <person name="Op Den Camp H.J."/>
            <person name="Jetten M.S."/>
            <person name="Welte C.U."/>
        </authorList>
    </citation>
    <scope>NUCLEOTIDE SEQUENCE [LARGE SCALE GENOMIC DNA]</scope>
</reference>
<evidence type="ECO:0000313" key="2">
    <source>
        <dbReference type="Proteomes" id="UP000050360"/>
    </source>
</evidence>
<dbReference type="EMBL" id="LKCM01000265">
    <property type="protein sequence ID" value="KPQ42106.1"/>
    <property type="molecule type" value="Genomic_DNA"/>
</dbReference>
<dbReference type="PANTHER" id="PTHR35610:SF7">
    <property type="entry name" value="3-ISOPROPYLMALATE DEHYDRATASE"/>
    <property type="match status" value="1"/>
</dbReference>
<name>A0A0N8KQG9_9EURY</name>
<dbReference type="SUPFAM" id="SSF159659">
    <property type="entry name" value="Cgl1923-like"/>
    <property type="match status" value="1"/>
</dbReference>
<dbReference type="Pfam" id="PF09754">
    <property type="entry name" value="PAC2"/>
    <property type="match status" value="1"/>
</dbReference>
<organism evidence="1 2">
    <name type="scientific">Candidatus Methanoperedens nitratireducens</name>
    <dbReference type="NCBI Taxonomy" id="1392998"/>
    <lineage>
        <taxon>Archaea</taxon>
        <taxon>Methanobacteriati</taxon>
        <taxon>Methanobacteriota</taxon>
        <taxon>Stenosarchaea group</taxon>
        <taxon>Methanomicrobia</taxon>
        <taxon>Methanosarcinales</taxon>
        <taxon>ANME-2 cluster</taxon>
        <taxon>Candidatus Methanoperedentaceae</taxon>
        <taxon>Candidatus Methanoperedens</taxon>
    </lineage>
</organism>
<dbReference type="InterPro" id="IPR038389">
    <property type="entry name" value="PSMG2_sf"/>
</dbReference>
<dbReference type="AlphaFoldDB" id="A0A0N8KQG9"/>
<dbReference type="Gene3D" id="3.40.50.10900">
    <property type="entry name" value="PAC-like subunit"/>
    <property type="match status" value="1"/>
</dbReference>